<dbReference type="InterPro" id="IPR018966">
    <property type="entry name" value="VTC_domain"/>
</dbReference>
<proteinExistence type="predicted"/>
<dbReference type="AlphaFoldDB" id="A0A4S8NST1"/>
<evidence type="ECO:0000313" key="3">
    <source>
        <dbReference type="Proteomes" id="UP000307087"/>
    </source>
</evidence>
<dbReference type="OrthoDB" id="148766at2"/>
<keyword evidence="3" id="KW-1185">Reference proteome</keyword>
<comment type="caution">
    <text evidence="2">The sequence shown here is derived from an EMBL/GenBank/DDBJ whole genome shotgun (WGS) entry which is preliminary data.</text>
</comment>
<accession>A0A4S8NST1</accession>
<organism evidence="2 3">
    <name type="scientific">Nocardioides caeni</name>
    <dbReference type="NCBI Taxonomy" id="574700"/>
    <lineage>
        <taxon>Bacteria</taxon>
        <taxon>Bacillati</taxon>
        <taxon>Actinomycetota</taxon>
        <taxon>Actinomycetes</taxon>
        <taxon>Propionibacteriales</taxon>
        <taxon>Nocardioidaceae</taxon>
        <taxon>Nocardioides</taxon>
    </lineage>
</organism>
<reference evidence="2 3" key="1">
    <citation type="journal article" date="2009" name="Int. J. Syst. Evol. Microbiol.">
        <title>Nocardioides caeni sp. nov., isolated from wastewater.</title>
        <authorList>
            <person name="Yoon J.H."/>
            <person name="Kang S.J."/>
            <person name="Park S."/>
            <person name="Kim W."/>
            <person name="Oh T.K."/>
        </authorList>
    </citation>
    <scope>NUCLEOTIDE SEQUENCE [LARGE SCALE GENOMIC DNA]</scope>
    <source>
        <strain evidence="2 3">DSM 23134</strain>
    </source>
</reference>
<dbReference type="Pfam" id="PF09359">
    <property type="entry name" value="VTC"/>
    <property type="match status" value="1"/>
</dbReference>
<dbReference type="CDD" id="cd07750">
    <property type="entry name" value="PolyPPase_VTC_like"/>
    <property type="match status" value="1"/>
</dbReference>
<protein>
    <submittedName>
        <fullName evidence="2">Polyphosphate polymerase domain-containing protein</fullName>
    </submittedName>
</protein>
<dbReference type="Proteomes" id="UP000307087">
    <property type="component" value="Unassembled WGS sequence"/>
</dbReference>
<evidence type="ECO:0000259" key="1">
    <source>
        <dbReference type="Pfam" id="PF09359"/>
    </source>
</evidence>
<dbReference type="SUPFAM" id="SSF55154">
    <property type="entry name" value="CYTH-like phosphatases"/>
    <property type="match status" value="1"/>
</dbReference>
<dbReference type="InterPro" id="IPR033469">
    <property type="entry name" value="CYTH-like_dom_sf"/>
</dbReference>
<sequence>MTTIASEQLHTLAPIGLEELVERAALLARVDRKYVLPVATARQVIALAPATTRVLEIDGRRSFGYRSTYLDTPSLDSFLTAGRGQRRRWKVRTRSYLDTGGSWLEVKTRAPRDHNLKQRIEHPDAELVGGLTAAGEEYVGSIIGAGLAAQLRPVLATGYLRSTLLLPESDSRVTIDVDLGWTALPHGRDLDRPGLAIVETKTGSTPSAVDRLLWRLGHRPSRISKYGVGMAALHPSLPRLKWHHTLDRQLSVPRAA</sequence>
<name>A0A4S8NST1_9ACTN</name>
<evidence type="ECO:0000313" key="2">
    <source>
        <dbReference type="EMBL" id="THV18294.1"/>
    </source>
</evidence>
<gene>
    <name evidence="2" type="ORF">E9934_01260</name>
</gene>
<dbReference type="EMBL" id="STGW01000001">
    <property type="protein sequence ID" value="THV18294.1"/>
    <property type="molecule type" value="Genomic_DNA"/>
</dbReference>
<dbReference type="RefSeq" id="WP_136561009.1">
    <property type="nucleotide sequence ID" value="NZ_BAABLS010000002.1"/>
</dbReference>
<feature type="domain" description="VTC" evidence="1">
    <location>
        <begin position="29"/>
        <end position="234"/>
    </location>
</feature>